<dbReference type="GO" id="GO:0005886">
    <property type="term" value="C:plasma membrane"/>
    <property type="evidence" value="ECO:0007669"/>
    <property type="project" value="UniProtKB-SubCell"/>
</dbReference>
<dbReference type="InterPro" id="IPR003439">
    <property type="entry name" value="ABC_transporter-like_ATP-bd"/>
</dbReference>
<comment type="similarity">
    <text evidence="2">Belongs to the ABC transporter superfamily.</text>
</comment>
<dbReference type="PROSITE" id="PS50893">
    <property type="entry name" value="ABC_TRANSPORTER_2"/>
    <property type="match status" value="1"/>
</dbReference>
<evidence type="ECO:0000256" key="4">
    <source>
        <dbReference type="ARBA" id="ARBA00022475"/>
    </source>
</evidence>
<evidence type="ECO:0000256" key="6">
    <source>
        <dbReference type="ARBA" id="ARBA00022741"/>
    </source>
</evidence>
<protein>
    <submittedName>
        <fullName evidence="10">Glutamate/aspartate transport system ATP-binding protein</fullName>
    </submittedName>
</protein>
<comment type="subcellular location">
    <subcellularLocation>
        <location evidence="1">Cell membrane</location>
        <topology evidence="1">Peripheral membrane protein</topology>
    </subcellularLocation>
</comment>
<dbReference type="PANTHER" id="PTHR43166:SF9">
    <property type="entry name" value="GLUTAMATE_ASPARTATE IMPORT ATP-BINDING PROTEIN GLTL"/>
    <property type="match status" value="1"/>
</dbReference>
<organism evidence="10 11">
    <name type="scientific">Paraburkholderia rhizosphaerae</name>
    <dbReference type="NCBI Taxonomy" id="480658"/>
    <lineage>
        <taxon>Bacteria</taxon>
        <taxon>Pseudomonadati</taxon>
        <taxon>Pseudomonadota</taxon>
        <taxon>Betaproteobacteria</taxon>
        <taxon>Burkholderiales</taxon>
        <taxon>Burkholderiaceae</taxon>
        <taxon>Paraburkholderia</taxon>
    </lineage>
</organism>
<dbReference type="SMART" id="SM00382">
    <property type="entry name" value="AAA"/>
    <property type="match status" value="1"/>
</dbReference>
<dbReference type="EMBL" id="SORE01000014">
    <property type="protein sequence ID" value="TDY45405.1"/>
    <property type="molecule type" value="Genomic_DNA"/>
</dbReference>
<dbReference type="GO" id="GO:0005524">
    <property type="term" value="F:ATP binding"/>
    <property type="evidence" value="ECO:0007669"/>
    <property type="project" value="UniProtKB-KW"/>
</dbReference>
<dbReference type="OrthoDB" id="9802264at2"/>
<evidence type="ECO:0000313" key="11">
    <source>
        <dbReference type="Proteomes" id="UP000295509"/>
    </source>
</evidence>
<dbReference type="Pfam" id="PF00005">
    <property type="entry name" value="ABC_tran"/>
    <property type="match status" value="1"/>
</dbReference>
<keyword evidence="4" id="KW-1003">Cell membrane</keyword>
<proteinExistence type="inferred from homology"/>
<keyword evidence="3" id="KW-0813">Transport</keyword>
<name>A0A4V3HEA4_9BURK</name>
<dbReference type="AlphaFoldDB" id="A0A4V3HEA4"/>
<sequence>MIRIDHLSKWYGDTLVLDDCCMSLDKGAVAVLCGPAGAGKSTFIKTINGIEGFQRGEITIGARTLRPGRRVAPEHRVRVGVVLQGVHLFSHLTVLQNLDLAQTQVLRRSRDEASFRSRALLGRVGLRAAESKFPHQLSRSQQQCAGIARSLVLDPEVMLFDDPTAGLEAEQVGSVLGIIANLAQEGMTMLVVTHELEFARSIADRVLFMAGGRILDDRPPEQFFDASHKTHTRTQRFLAQTLAH</sequence>
<dbReference type="RefSeq" id="WP_134193411.1">
    <property type="nucleotide sequence ID" value="NZ_JBHLUW010000001.1"/>
</dbReference>
<dbReference type="GO" id="GO:0016887">
    <property type="term" value="F:ATP hydrolysis activity"/>
    <property type="evidence" value="ECO:0007669"/>
    <property type="project" value="InterPro"/>
</dbReference>
<feature type="domain" description="ABC transporter" evidence="9">
    <location>
        <begin position="2"/>
        <end position="236"/>
    </location>
</feature>
<evidence type="ECO:0000256" key="5">
    <source>
        <dbReference type="ARBA" id="ARBA00022519"/>
    </source>
</evidence>
<keyword evidence="8" id="KW-0472">Membrane</keyword>
<accession>A0A4V3HEA4</accession>
<evidence type="ECO:0000256" key="7">
    <source>
        <dbReference type="ARBA" id="ARBA00022840"/>
    </source>
</evidence>
<keyword evidence="5" id="KW-0997">Cell inner membrane</keyword>
<reference evidence="10 11" key="1">
    <citation type="submission" date="2019-03" db="EMBL/GenBank/DDBJ databases">
        <title>Genomic Encyclopedia of Type Strains, Phase III (KMG-III): the genomes of soil and plant-associated and newly described type strains.</title>
        <authorList>
            <person name="Whitman W."/>
        </authorList>
    </citation>
    <scope>NUCLEOTIDE SEQUENCE [LARGE SCALE GENOMIC DNA]</scope>
    <source>
        <strain evidence="10 11">LMG 29544</strain>
    </source>
</reference>
<dbReference type="Proteomes" id="UP000295509">
    <property type="component" value="Unassembled WGS sequence"/>
</dbReference>
<evidence type="ECO:0000256" key="2">
    <source>
        <dbReference type="ARBA" id="ARBA00005417"/>
    </source>
</evidence>
<keyword evidence="6" id="KW-0547">Nucleotide-binding</keyword>
<dbReference type="PANTHER" id="PTHR43166">
    <property type="entry name" value="AMINO ACID IMPORT ATP-BINDING PROTEIN"/>
    <property type="match status" value="1"/>
</dbReference>
<evidence type="ECO:0000256" key="1">
    <source>
        <dbReference type="ARBA" id="ARBA00004202"/>
    </source>
</evidence>
<keyword evidence="11" id="KW-1185">Reference proteome</keyword>
<dbReference type="SUPFAM" id="SSF52540">
    <property type="entry name" value="P-loop containing nucleoside triphosphate hydrolases"/>
    <property type="match status" value="1"/>
</dbReference>
<dbReference type="InterPro" id="IPR027417">
    <property type="entry name" value="P-loop_NTPase"/>
</dbReference>
<dbReference type="Gene3D" id="3.40.50.300">
    <property type="entry name" value="P-loop containing nucleotide triphosphate hydrolases"/>
    <property type="match status" value="1"/>
</dbReference>
<evidence type="ECO:0000259" key="9">
    <source>
        <dbReference type="PROSITE" id="PS50893"/>
    </source>
</evidence>
<dbReference type="InterPro" id="IPR050086">
    <property type="entry name" value="MetN_ABC_transporter-like"/>
</dbReference>
<comment type="caution">
    <text evidence="10">The sequence shown here is derived from an EMBL/GenBank/DDBJ whole genome shotgun (WGS) entry which is preliminary data.</text>
</comment>
<keyword evidence="7 10" id="KW-0067">ATP-binding</keyword>
<evidence type="ECO:0000256" key="3">
    <source>
        <dbReference type="ARBA" id="ARBA00022448"/>
    </source>
</evidence>
<evidence type="ECO:0000313" key="10">
    <source>
        <dbReference type="EMBL" id="TDY45405.1"/>
    </source>
</evidence>
<gene>
    <name evidence="10" type="ORF">BX592_11472</name>
</gene>
<dbReference type="InterPro" id="IPR003593">
    <property type="entry name" value="AAA+_ATPase"/>
</dbReference>
<evidence type="ECO:0000256" key="8">
    <source>
        <dbReference type="ARBA" id="ARBA00023136"/>
    </source>
</evidence>